<dbReference type="CDD" id="cd06183">
    <property type="entry name" value="cyt_b5_reduct_like"/>
    <property type="match status" value="1"/>
</dbReference>
<dbReference type="InterPro" id="IPR017938">
    <property type="entry name" value="Riboflavin_synthase-like_b-brl"/>
</dbReference>
<evidence type="ECO:0000256" key="1">
    <source>
        <dbReference type="ARBA" id="ARBA00001974"/>
    </source>
</evidence>
<evidence type="ECO:0000256" key="17">
    <source>
        <dbReference type="RuleBase" id="RU361226"/>
    </source>
</evidence>
<keyword evidence="9 18" id="KW-1133">Transmembrane helix</keyword>
<dbReference type="RefSeq" id="XP_018273806.1">
    <property type="nucleotide sequence ID" value="XM_018413156.1"/>
</dbReference>
<dbReference type="PANTHER" id="PTHR19370">
    <property type="entry name" value="NADH-CYTOCHROME B5 REDUCTASE"/>
    <property type="match status" value="1"/>
</dbReference>
<dbReference type="PRINTS" id="PR00371">
    <property type="entry name" value="FPNCR"/>
</dbReference>
<evidence type="ECO:0000256" key="10">
    <source>
        <dbReference type="ARBA" id="ARBA00023002"/>
    </source>
</evidence>
<evidence type="ECO:0000256" key="7">
    <source>
        <dbReference type="ARBA" id="ARBA00022787"/>
    </source>
</evidence>
<evidence type="ECO:0000256" key="5">
    <source>
        <dbReference type="ARBA" id="ARBA00022630"/>
    </source>
</evidence>
<dbReference type="InterPro" id="IPR001709">
    <property type="entry name" value="Flavoprot_Pyr_Nucl_cyt_Rdtase"/>
</dbReference>
<comment type="pathway">
    <text evidence="3">Protein modification; peptidyl-diphthamide biosynthesis.</text>
</comment>
<dbReference type="FunFam" id="3.40.50.80:FF:000019">
    <property type="entry name" value="NADH-cytochrome b5 reductase"/>
    <property type="match status" value="1"/>
</dbReference>
<organism evidence="20 21">
    <name type="scientific">Rhodotorula graminis (strain WP1)</name>
    <dbReference type="NCBI Taxonomy" id="578459"/>
    <lineage>
        <taxon>Eukaryota</taxon>
        <taxon>Fungi</taxon>
        <taxon>Dikarya</taxon>
        <taxon>Basidiomycota</taxon>
        <taxon>Pucciniomycotina</taxon>
        <taxon>Microbotryomycetes</taxon>
        <taxon>Sporidiobolales</taxon>
        <taxon>Sporidiobolaceae</taxon>
        <taxon>Rhodotorula</taxon>
    </lineage>
</organism>
<dbReference type="PRINTS" id="PR00406">
    <property type="entry name" value="CYTB5RDTASE"/>
</dbReference>
<keyword evidence="11 17" id="KW-0520">NAD</keyword>
<dbReference type="GO" id="GO:0005741">
    <property type="term" value="C:mitochondrial outer membrane"/>
    <property type="evidence" value="ECO:0007669"/>
    <property type="project" value="UniProtKB-SubCell"/>
</dbReference>
<feature type="binding site" evidence="16">
    <location>
        <position position="163"/>
    </location>
    <ligand>
        <name>FAD</name>
        <dbReference type="ChEBI" id="CHEBI:57692"/>
    </ligand>
</feature>
<feature type="binding site" evidence="16">
    <location>
        <position position="122"/>
    </location>
    <ligand>
        <name>FAD</name>
        <dbReference type="ChEBI" id="CHEBI:57692"/>
    </ligand>
</feature>
<keyword evidence="12" id="KW-0496">Mitochondrion</keyword>
<dbReference type="Pfam" id="PF00175">
    <property type="entry name" value="NAD_binding_1"/>
    <property type="match status" value="1"/>
</dbReference>
<evidence type="ECO:0000313" key="21">
    <source>
        <dbReference type="Proteomes" id="UP000053890"/>
    </source>
</evidence>
<dbReference type="SUPFAM" id="SSF52343">
    <property type="entry name" value="Ferredoxin reductase-like, C-terminal NADP-linked domain"/>
    <property type="match status" value="1"/>
</dbReference>
<feature type="binding site" evidence="16">
    <location>
        <position position="121"/>
    </location>
    <ligand>
        <name>FAD</name>
        <dbReference type="ChEBI" id="CHEBI:57692"/>
    </ligand>
</feature>
<feature type="transmembrane region" description="Helical" evidence="18">
    <location>
        <begin position="15"/>
        <end position="33"/>
    </location>
</feature>
<dbReference type="InterPro" id="IPR017927">
    <property type="entry name" value="FAD-bd_FR_type"/>
</dbReference>
<dbReference type="Gene3D" id="3.40.50.80">
    <property type="entry name" value="Nucleotide-binding domain of ferredoxin-NADP reductase (FNR) module"/>
    <property type="match status" value="1"/>
</dbReference>
<evidence type="ECO:0000313" key="20">
    <source>
        <dbReference type="EMBL" id="KPV77757.1"/>
    </source>
</evidence>
<evidence type="ECO:0000256" key="18">
    <source>
        <dbReference type="SAM" id="Phobius"/>
    </source>
</evidence>
<dbReference type="InterPro" id="IPR001433">
    <property type="entry name" value="OxRdtase_FAD/NAD-bd"/>
</dbReference>
<keyword evidence="8 16" id="KW-0274">FAD</keyword>
<dbReference type="PANTHER" id="PTHR19370:SF184">
    <property type="entry name" value="NADH-CYTOCHROME B5 REDUCTASE-LIKE"/>
    <property type="match status" value="1"/>
</dbReference>
<dbReference type="OMA" id="VQIFMCG"/>
<evidence type="ECO:0000256" key="15">
    <source>
        <dbReference type="ARBA" id="ARBA00049138"/>
    </source>
</evidence>
<evidence type="ECO:0000256" key="12">
    <source>
        <dbReference type="ARBA" id="ARBA00023128"/>
    </source>
</evidence>
<comment type="cofactor">
    <cofactor evidence="1 16 17">
        <name>FAD</name>
        <dbReference type="ChEBI" id="CHEBI:57692"/>
    </cofactor>
</comment>
<dbReference type="PROSITE" id="PS51384">
    <property type="entry name" value="FAD_FR"/>
    <property type="match status" value="1"/>
</dbReference>
<evidence type="ECO:0000256" key="9">
    <source>
        <dbReference type="ARBA" id="ARBA00022989"/>
    </source>
</evidence>
<dbReference type="GeneID" id="28973605"/>
<dbReference type="InterPro" id="IPR001834">
    <property type="entry name" value="CBR-like"/>
</dbReference>
<feature type="binding site" evidence="16">
    <location>
        <position position="95"/>
    </location>
    <ligand>
        <name>FAD</name>
        <dbReference type="ChEBI" id="CHEBI:57692"/>
    </ligand>
</feature>
<proteinExistence type="inferred from homology"/>
<evidence type="ECO:0000256" key="4">
    <source>
        <dbReference type="ARBA" id="ARBA00006105"/>
    </source>
</evidence>
<protein>
    <recommendedName>
        <fullName evidence="17">NADH-cytochrome b5 reductase</fullName>
        <ecNumber evidence="17">1.6.2.2</ecNumber>
    </recommendedName>
</protein>
<evidence type="ECO:0000256" key="2">
    <source>
        <dbReference type="ARBA" id="ARBA00004294"/>
    </source>
</evidence>
<feature type="binding site" evidence="16">
    <location>
        <position position="112"/>
    </location>
    <ligand>
        <name>FAD</name>
        <dbReference type="ChEBI" id="CHEBI:57692"/>
    </ligand>
</feature>
<evidence type="ECO:0000256" key="8">
    <source>
        <dbReference type="ARBA" id="ARBA00022827"/>
    </source>
</evidence>
<feature type="binding site" evidence="16">
    <location>
        <position position="114"/>
    </location>
    <ligand>
        <name>FAD</name>
        <dbReference type="ChEBI" id="CHEBI:57692"/>
    </ligand>
</feature>
<dbReference type="OrthoDB" id="432685at2759"/>
<evidence type="ECO:0000259" key="19">
    <source>
        <dbReference type="PROSITE" id="PS51384"/>
    </source>
</evidence>
<comment type="similarity">
    <text evidence="4 17">Belongs to the flavoprotein pyridine nucleotide cytochrome reductase family.</text>
</comment>
<dbReference type="FunFam" id="2.40.30.10:FF:000032">
    <property type="entry name" value="NADH-cytochrome b5 reductase"/>
    <property type="match status" value="1"/>
</dbReference>
<evidence type="ECO:0000256" key="11">
    <source>
        <dbReference type="ARBA" id="ARBA00023027"/>
    </source>
</evidence>
<evidence type="ECO:0000256" key="13">
    <source>
        <dbReference type="ARBA" id="ARBA00023136"/>
    </source>
</evidence>
<comment type="catalytic activity">
    <reaction evidence="15">
        <text>2 Fe(3+)-[Dph3] + NADH = 2 Fe(2+)-[Dph3] + NAD(+) + H(+)</text>
        <dbReference type="Rhea" id="RHEA:71231"/>
        <dbReference type="Rhea" id="RHEA-COMP:18002"/>
        <dbReference type="Rhea" id="RHEA-COMP:18003"/>
        <dbReference type="ChEBI" id="CHEBI:15378"/>
        <dbReference type="ChEBI" id="CHEBI:29033"/>
        <dbReference type="ChEBI" id="CHEBI:29034"/>
        <dbReference type="ChEBI" id="CHEBI:57540"/>
        <dbReference type="ChEBI" id="CHEBI:57945"/>
        <dbReference type="ChEBI" id="CHEBI:83228"/>
    </reaction>
    <physiologicalReaction direction="left-to-right" evidence="15">
        <dbReference type="Rhea" id="RHEA:71232"/>
    </physiologicalReaction>
</comment>
<dbReference type="STRING" id="578459.A0A194SAX4"/>
<accession>A0A194SAX4</accession>
<name>A0A194SAX4_RHOGW</name>
<evidence type="ECO:0000256" key="6">
    <source>
        <dbReference type="ARBA" id="ARBA00022692"/>
    </source>
</evidence>
<dbReference type="EC" id="1.6.2.2" evidence="17"/>
<evidence type="ECO:0000256" key="14">
    <source>
        <dbReference type="ARBA" id="ARBA00047682"/>
    </source>
</evidence>
<comment type="subcellular location">
    <subcellularLocation>
        <location evidence="2">Mitochondrion outer membrane</location>
    </subcellularLocation>
</comment>
<keyword evidence="6 18" id="KW-0812">Transmembrane</keyword>
<keyword evidence="13 18" id="KW-0472">Membrane</keyword>
<keyword evidence="5 16" id="KW-0285">Flavoprotein</keyword>
<keyword evidence="10 17" id="KW-0560">Oxidoreductase</keyword>
<feature type="domain" description="FAD-binding FR-type" evidence="19">
    <location>
        <begin position="44"/>
        <end position="146"/>
    </location>
</feature>
<feature type="binding site" evidence="16">
    <location>
        <position position="97"/>
    </location>
    <ligand>
        <name>FAD</name>
        <dbReference type="ChEBI" id="CHEBI:57692"/>
    </ligand>
</feature>
<dbReference type="EMBL" id="KQ474074">
    <property type="protein sequence ID" value="KPV77757.1"/>
    <property type="molecule type" value="Genomic_DNA"/>
</dbReference>
<keyword evidence="21" id="KW-1185">Reference proteome</keyword>
<comment type="catalytic activity">
    <reaction evidence="14 17">
        <text>2 Fe(III)-[cytochrome b5] + NADH = 2 Fe(II)-[cytochrome b5] + NAD(+) + H(+)</text>
        <dbReference type="Rhea" id="RHEA:46680"/>
        <dbReference type="Rhea" id="RHEA-COMP:10438"/>
        <dbReference type="Rhea" id="RHEA-COMP:10439"/>
        <dbReference type="ChEBI" id="CHEBI:15378"/>
        <dbReference type="ChEBI" id="CHEBI:29033"/>
        <dbReference type="ChEBI" id="CHEBI:29034"/>
        <dbReference type="ChEBI" id="CHEBI:57540"/>
        <dbReference type="ChEBI" id="CHEBI:57945"/>
        <dbReference type="EC" id="1.6.2.2"/>
    </reaction>
</comment>
<evidence type="ECO:0000256" key="16">
    <source>
        <dbReference type="PIRSR" id="PIRSR601834-1"/>
    </source>
</evidence>
<dbReference type="Pfam" id="PF00970">
    <property type="entry name" value="FAD_binding_6"/>
    <property type="match status" value="1"/>
</dbReference>
<reference evidence="20 21" key="1">
    <citation type="journal article" date="2015" name="Front. Microbiol.">
        <title>Genome sequence of the plant growth promoting endophytic yeast Rhodotorula graminis WP1.</title>
        <authorList>
            <person name="Firrincieli A."/>
            <person name="Otillar R."/>
            <person name="Salamov A."/>
            <person name="Schmutz J."/>
            <person name="Khan Z."/>
            <person name="Redman R.S."/>
            <person name="Fleck N.D."/>
            <person name="Lindquist E."/>
            <person name="Grigoriev I.V."/>
            <person name="Doty S.L."/>
        </authorList>
    </citation>
    <scope>NUCLEOTIDE SEQUENCE [LARGE SCALE GENOMIC DNA]</scope>
    <source>
        <strain evidence="20 21">WP1</strain>
    </source>
</reference>
<keyword evidence="7" id="KW-1000">Mitochondrion outer membrane</keyword>
<gene>
    <name evidence="20" type="ORF">RHOBADRAFT_33944</name>
</gene>
<dbReference type="AlphaFoldDB" id="A0A194SAX4"/>
<sequence length="286" mass="31179">MAVAAWDNLEKQHQLIIAAVLGLALAAVAFLQLQPSNKPALDPKQWQRFKLIDKIVLSPNTAIYRFALPKGTVLGLPIGQHVSVSATIGGKLVQRSYTPTSSDDDVGFFDLLIKSYPTGNISKHVGELKVGDYVDIKGPKGQMRYSPAYAKNIGMIAGGTGITPMLQIIRAAIKNPQDQTKLSLIYANVAESDILLKSELDSLAAKHPDQFKVYYVLNNPPEGWKGGVGFVTKEMIEEHLPVHAPDHKALLCGPPPMITAMTKALESLNWPAPRAVSKMEDSIFKF</sequence>
<dbReference type="InterPro" id="IPR008333">
    <property type="entry name" value="Cbr1-like_FAD-bd_dom"/>
</dbReference>
<dbReference type="InterPro" id="IPR039261">
    <property type="entry name" value="FNR_nucleotide-bd"/>
</dbReference>
<evidence type="ECO:0000256" key="3">
    <source>
        <dbReference type="ARBA" id="ARBA00005156"/>
    </source>
</evidence>
<dbReference type="Gene3D" id="2.40.30.10">
    <property type="entry name" value="Translation factors"/>
    <property type="match status" value="1"/>
</dbReference>
<dbReference type="GO" id="GO:0090524">
    <property type="term" value="F:cytochrome-b5 reductase activity, acting on NADH"/>
    <property type="evidence" value="ECO:0007669"/>
    <property type="project" value="UniProtKB-EC"/>
</dbReference>
<dbReference type="Proteomes" id="UP000053890">
    <property type="component" value="Unassembled WGS sequence"/>
</dbReference>
<dbReference type="SUPFAM" id="SSF63380">
    <property type="entry name" value="Riboflavin synthase domain-like"/>
    <property type="match status" value="1"/>
</dbReference>